<dbReference type="AlphaFoldDB" id="A0AAP2GL18"/>
<dbReference type="CDD" id="cd16377">
    <property type="entry name" value="23S_rRNA_IVP_like"/>
    <property type="match status" value="1"/>
</dbReference>
<proteinExistence type="predicted"/>
<dbReference type="PANTHER" id="PTHR38471">
    <property type="entry name" value="FOUR HELIX BUNDLE PROTEIN"/>
    <property type="match status" value="1"/>
</dbReference>
<dbReference type="Pfam" id="PF05635">
    <property type="entry name" value="23S_rRNA_IVP"/>
    <property type="match status" value="1"/>
</dbReference>
<reference evidence="1 2" key="1">
    <citation type="submission" date="2021-05" db="EMBL/GenBank/DDBJ databases">
        <title>A Polyphasic approach of four new species of the genus Ohtaekwangia: Ohtaekwangia histidinii sp. nov., Ohtaekwangia cretensis sp. nov., Ohtaekwangia indiensis sp. nov., Ohtaekwangia reichenbachii sp. nov. from diverse environment.</title>
        <authorList>
            <person name="Octaviana S."/>
        </authorList>
    </citation>
    <scope>NUCLEOTIDE SEQUENCE [LARGE SCALE GENOMIC DNA]</scope>
    <source>
        <strain evidence="1 2">PWU4</strain>
    </source>
</reference>
<organism evidence="1 2">
    <name type="scientific">Chryseosolibacter histidini</name>
    <dbReference type="NCBI Taxonomy" id="2782349"/>
    <lineage>
        <taxon>Bacteria</taxon>
        <taxon>Pseudomonadati</taxon>
        <taxon>Bacteroidota</taxon>
        <taxon>Cytophagia</taxon>
        <taxon>Cytophagales</taxon>
        <taxon>Chryseotaleaceae</taxon>
        <taxon>Chryseosolibacter</taxon>
    </lineage>
</organism>
<accession>A0AAP2GL18</accession>
<evidence type="ECO:0000313" key="2">
    <source>
        <dbReference type="Proteomes" id="UP001319200"/>
    </source>
</evidence>
<evidence type="ECO:0000313" key="1">
    <source>
        <dbReference type="EMBL" id="MBT1699921.1"/>
    </source>
</evidence>
<protein>
    <submittedName>
        <fullName evidence="1">Four helix bundle protein</fullName>
    </submittedName>
</protein>
<dbReference type="InterPro" id="IPR036583">
    <property type="entry name" value="23S_rRNA_IVS_sf"/>
</dbReference>
<dbReference type="NCBIfam" id="TIGR02436">
    <property type="entry name" value="four helix bundle protein"/>
    <property type="match status" value="1"/>
</dbReference>
<name>A0AAP2GL18_9BACT</name>
<keyword evidence="2" id="KW-1185">Reference proteome</keyword>
<dbReference type="RefSeq" id="WP_254168176.1">
    <property type="nucleotide sequence ID" value="NZ_JAHESF010000031.1"/>
</dbReference>
<dbReference type="PANTHER" id="PTHR38471:SF2">
    <property type="entry name" value="FOUR HELIX BUNDLE PROTEIN"/>
    <property type="match status" value="1"/>
</dbReference>
<dbReference type="Proteomes" id="UP001319200">
    <property type="component" value="Unassembled WGS sequence"/>
</dbReference>
<dbReference type="Gene3D" id="1.20.1440.60">
    <property type="entry name" value="23S rRNA-intervening sequence"/>
    <property type="match status" value="1"/>
</dbReference>
<dbReference type="InterPro" id="IPR012657">
    <property type="entry name" value="23S_rRNA-intervening_sequence"/>
</dbReference>
<gene>
    <name evidence="1" type="ORF">KK083_23745</name>
</gene>
<dbReference type="EMBL" id="JAHESF010000031">
    <property type="protein sequence ID" value="MBT1699921.1"/>
    <property type="molecule type" value="Genomic_DNA"/>
</dbReference>
<dbReference type="SUPFAM" id="SSF158446">
    <property type="entry name" value="IVS-encoded protein-like"/>
    <property type="match status" value="1"/>
</dbReference>
<sequence length="117" mass="13425">MAFKFEKLKVWEMSVDLSGEVSDLVKLFPKDELYVLTAQIKRASDSISLNIAEGSTGQSNPEFKKFLGYSLRSAIEVVGCLFLARRRRLIPNEQFDFFYNKLTILIKSIQALRNTLK</sequence>
<comment type="caution">
    <text evidence="1">The sequence shown here is derived from an EMBL/GenBank/DDBJ whole genome shotgun (WGS) entry which is preliminary data.</text>
</comment>